<dbReference type="InterPro" id="IPR006330">
    <property type="entry name" value="Ado/ade_deaminase"/>
</dbReference>
<evidence type="ECO:0000256" key="2">
    <source>
        <dbReference type="ARBA" id="ARBA00006676"/>
    </source>
</evidence>
<evidence type="ECO:0000256" key="6">
    <source>
        <dbReference type="ARBA" id="ARBA00022833"/>
    </source>
</evidence>
<dbReference type="Gene3D" id="3.20.20.140">
    <property type="entry name" value="Metal-dependent hydrolases"/>
    <property type="match status" value="1"/>
</dbReference>
<keyword evidence="5" id="KW-0378">Hydrolase</keyword>
<dbReference type="EMBL" id="JARHTQ010000077">
    <property type="protein sequence ID" value="MDF2261613.1"/>
    <property type="molecule type" value="Genomic_DNA"/>
</dbReference>
<evidence type="ECO:0000313" key="9">
    <source>
        <dbReference type="EMBL" id="MDF2261613.1"/>
    </source>
</evidence>
<protein>
    <recommendedName>
        <fullName evidence="3">adenosine deaminase</fullName>
        <ecNumber evidence="3">3.5.4.4</ecNumber>
    </recommendedName>
</protein>
<name>A0ABT5ZD48_9ACTN</name>
<keyword evidence="10" id="KW-1185">Reference proteome</keyword>
<comment type="caution">
    <text evidence="9">The sequence shown here is derived from an EMBL/GenBank/DDBJ whole genome shotgun (WGS) entry which is preliminary data.</text>
</comment>
<evidence type="ECO:0000259" key="8">
    <source>
        <dbReference type="Pfam" id="PF00962"/>
    </source>
</evidence>
<keyword evidence="6" id="KW-0862">Zinc</keyword>
<evidence type="ECO:0000256" key="4">
    <source>
        <dbReference type="ARBA" id="ARBA00022723"/>
    </source>
</evidence>
<comment type="cofactor">
    <cofactor evidence="1">
        <name>Zn(2+)</name>
        <dbReference type="ChEBI" id="CHEBI:29105"/>
    </cofactor>
</comment>
<dbReference type="PANTHER" id="PTHR11409:SF43">
    <property type="entry name" value="ADENOSINE DEAMINASE"/>
    <property type="match status" value="1"/>
</dbReference>
<proteinExistence type="inferred from homology"/>
<evidence type="ECO:0000256" key="1">
    <source>
        <dbReference type="ARBA" id="ARBA00001947"/>
    </source>
</evidence>
<feature type="region of interest" description="Disordered" evidence="7">
    <location>
        <begin position="553"/>
        <end position="575"/>
    </location>
</feature>
<reference evidence="9 10" key="1">
    <citation type="submission" date="2023-03" db="EMBL/GenBank/DDBJ databases">
        <title>Draft genome sequence of type strain Streptomyces ferralitis JCM 14344.</title>
        <authorList>
            <person name="Klaysubun C."/>
            <person name="Duangmal K."/>
        </authorList>
    </citation>
    <scope>NUCLEOTIDE SEQUENCE [LARGE SCALE GENOMIC DNA]</scope>
    <source>
        <strain evidence="9 10">JCM 14344</strain>
    </source>
</reference>
<comment type="similarity">
    <text evidence="2">Belongs to the metallo-dependent hydrolases superfamily. Adenosine and AMP deaminases family.</text>
</comment>
<organism evidence="9 10">
    <name type="scientific">Streptantibioticus ferralitis</name>
    <dbReference type="NCBI Taxonomy" id="236510"/>
    <lineage>
        <taxon>Bacteria</taxon>
        <taxon>Bacillati</taxon>
        <taxon>Actinomycetota</taxon>
        <taxon>Actinomycetes</taxon>
        <taxon>Kitasatosporales</taxon>
        <taxon>Streptomycetaceae</taxon>
        <taxon>Streptantibioticus</taxon>
    </lineage>
</organism>
<dbReference type="SUPFAM" id="SSF51556">
    <property type="entry name" value="Metallo-dependent hydrolases"/>
    <property type="match status" value="1"/>
</dbReference>
<dbReference type="InterPro" id="IPR032466">
    <property type="entry name" value="Metal_Hydrolase"/>
</dbReference>
<evidence type="ECO:0000256" key="5">
    <source>
        <dbReference type="ARBA" id="ARBA00022801"/>
    </source>
</evidence>
<dbReference type="InterPro" id="IPR001365">
    <property type="entry name" value="A_deaminase_dom"/>
</dbReference>
<dbReference type="RefSeq" id="WP_275823429.1">
    <property type="nucleotide sequence ID" value="NZ_BAAANM010000068.1"/>
</dbReference>
<gene>
    <name evidence="9" type="ORF">P2L57_39670</name>
</gene>
<dbReference type="EC" id="3.5.4.4" evidence="3"/>
<feature type="domain" description="Adenosine deaminase" evidence="8">
    <location>
        <begin position="248"/>
        <end position="466"/>
    </location>
</feature>
<sequence>MAVAPAVAAPAAWAHPAQATPAWTGGEQAVVGTNRFARGAAHELEKVRAHPHRLRTFLLGMPKGADLHNHLSGAVRTQILLGYGIAAGMCVDTSMTAVPGPCSRVPRPPADTARARPLSDTAKDRQFRNQVIGAWSMHGFREHHGETGHDHFFSTFDKFGPTLTGHSGDMLAAVARDTYRNGALYLETLVGRQTSEVRALAQSIGYDPDLEALRKKILASPQWPTIVANARKEIADQLAGMRRDLRCGTARAERACRLQVRFDHQVLRGQAPEVVFAQLLLGFELAEIDPAVVGVNLVQPEDGPISLRDYSLHMHMLDNLRHHYHKAHITLHAGELTPRWVNPRDLAFHVREAVLVGHVERIGHGVDIWWEHHQHRTLRTMARHHVLVEILLTSNRQILNVKGRAHPLRLYRASKVPIALATDDPGVEWTDLTGEYERGVTQQGMDYYALKHSARAALDHGFLQEKSLWRAPDDFRPTRACRHDAPWHEVISRSCARLLAHSPKAKAEWTQEYRFFKFEQQFARHWHGRPRPCPRASETRQRAIRGSFRTNCQDPLRQGIRRGAGPGVRLPSTYR</sequence>
<keyword evidence="4" id="KW-0479">Metal-binding</keyword>
<dbReference type="Proteomes" id="UP001220022">
    <property type="component" value="Unassembled WGS sequence"/>
</dbReference>
<evidence type="ECO:0000256" key="7">
    <source>
        <dbReference type="SAM" id="MobiDB-lite"/>
    </source>
</evidence>
<dbReference type="PANTHER" id="PTHR11409">
    <property type="entry name" value="ADENOSINE DEAMINASE"/>
    <property type="match status" value="1"/>
</dbReference>
<accession>A0ABT5ZD48</accession>
<dbReference type="Pfam" id="PF00962">
    <property type="entry name" value="A_deaminase"/>
    <property type="match status" value="1"/>
</dbReference>
<evidence type="ECO:0000313" key="10">
    <source>
        <dbReference type="Proteomes" id="UP001220022"/>
    </source>
</evidence>
<evidence type="ECO:0000256" key="3">
    <source>
        <dbReference type="ARBA" id="ARBA00012784"/>
    </source>
</evidence>